<dbReference type="GO" id="GO:0051083">
    <property type="term" value="P:'de novo' cotranslational protein folding"/>
    <property type="evidence" value="ECO:0007669"/>
    <property type="project" value="InterPro"/>
</dbReference>
<keyword evidence="4" id="KW-1185">Reference proteome</keyword>
<dbReference type="PANTHER" id="PTHR43999:SF1">
    <property type="entry name" value="DNAJ HOMOLOG SUBFAMILY C MEMBER 2"/>
    <property type="match status" value="1"/>
</dbReference>
<evidence type="ECO:0000313" key="4">
    <source>
        <dbReference type="Proteomes" id="UP000675881"/>
    </source>
</evidence>
<feature type="compositionally biased region" description="Basic and acidic residues" evidence="2">
    <location>
        <begin position="55"/>
        <end position="66"/>
    </location>
</feature>
<evidence type="ECO:0000256" key="2">
    <source>
        <dbReference type="SAM" id="MobiDB-lite"/>
    </source>
</evidence>
<dbReference type="AlphaFoldDB" id="A0A7R8CQX2"/>
<dbReference type="GO" id="GO:0030544">
    <property type="term" value="F:Hsp70 protein binding"/>
    <property type="evidence" value="ECO:0007669"/>
    <property type="project" value="InterPro"/>
</dbReference>
<evidence type="ECO:0000313" key="3">
    <source>
        <dbReference type="EMBL" id="CAF2862482.1"/>
    </source>
</evidence>
<dbReference type="GO" id="GO:0006450">
    <property type="term" value="P:regulation of translational fidelity"/>
    <property type="evidence" value="ECO:0007669"/>
    <property type="project" value="InterPro"/>
</dbReference>
<feature type="coiled-coil region" evidence="1">
    <location>
        <begin position="206"/>
        <end position="233"/>
    </location>
</feature>
<reference evidence="3" key="1">
    <citation type="submission" date="2021-02" db="EMBL/GenBank/DDBJ databases">
        <authorList>
            <person name="Bekaert M."/>
        </authorList>
    </citation>
    <scope>NUCLEOTIDE SEQUENCE</scope>
    <source>
        <strain evidence="3">IoA-00</strain>
    </source>
</reference>
<dbReference type="InterPro" id="IPR054076">
    <property type="entry name" value="ZUO1-like_ZHD"/>
</dbReference>
<dbReference type="SUPFAM" id="SSF46565">
    <property type="entry name" value="Chaperone J-domain"/>
    <property type="match status" value="1"/>
</dbReference>
<accession>A0A7R8CQX2</accession>
<dbReference type="SMART" id="SM00271">
    <property type="entry name" value="DnaJ"/>
    <property type="match status" value="1"/>
</dbReference>
<dbReference type="GO" id="GO:0043022">
    <property type="term" value="F:ribosome binding"/>
    <property type="evidence" value="ECO:0007669"/>
    <property type="project" value="InterPro"/>
</dbReference>
<dbReference type="CDD" id="cd06257">
    <property type="entry name" value="DnaJ"/>
    <property type="match status" value="1"/>
</dbReference>
<organism evidence="3 4">
    <name type="scientific">Lepeophtheirus salmonis</name>
    <name type="common">Salmon louse</name>
    <name type="synonym">Caligus salmonis</name>
    <dbReference type="NCBI Taxonomy" id="72036"/>
    <lineage>
        <taxon>Eukaryota</taxon>
        <taxon>Metazoa</taxon>
        <taxon>Ecdysozoa</taxon>
        <taxon>Arthropoda</taxon>
        <taxon>Crustacea</taxon>
        <taxon>Multicrustacea</taxon>
        <taxon>Hexanauplia</taxon>
        <taxon>Copepoda</taxon>
        <taxon>Siphonostomatoida</taxon>
        <taxon>Caligidae</taxon>
        <taxon>Lepeophtheirus</taxon>
    </lineage>
</organism>
<sequence length="256" mass="31077">MDILARSRQIEIRRAGRKNKFFPLSYEFLTTIEVEPVGRWFLSQWDRIHSTRGLSKDFHESSSDSKSEEEETEIEFEDDIEYLRTSLRYKSTDDQIKRAYRAKVLRHHPDKRRAAGEEIRENDDYFTCITKAFDILGVYYSAFELNSRWSTSKKIPPIGDDDCSREKVDKFYKFWYEFDSWREFSYLDEEDKERGSDREERRWIEKNNKVQRAEKKKEEMKRIRKLVDNAYNNDPRLLRFREQDTAEKLAKKKAKQ</sequence>
<dbReference type="InterPro" id="IPR036869">
    <property type="entry name" value="J_dom_sf"/>
</dbReference>
<name>A0A7R8CQX2_LEPSM</name>
<dbReference type="PANTHER" id="PTHR43999">
    <property type="entry name" value="DNAJ HOMOLOG SUBFAMILY C MEMBER 2"/>
    <property type="match status" value="1"/>
</dbReference>
<dbReference type="Pfam" id="PF00226">
    <property type="entry name" value="DnaJ"/>
    <property type="match status" value="1"/>
</dbReference>
<evidence type="ECO:0000256" key="1">
    <source>
        <dbReference type="SAM" id="Coils"/>
    </source>
</evidence>
<feature type="region of interest" description="Disordered" evidence="2">
    <location>
        <begin position="55"/>
        <end position="74"/>
    </location>
</feature>
<keyword evidence="1" id="KW-0175">Coiled coil</keyword>
<dbReference type="Pfam" id="PF21884">
    <property type="entry name" value="ZUO1-like_ZHD"/>
    <property type="match status" value="1"/>
</dbReference>
<dbReference type="OrthoDB" id="1690618at2759"/>
<protein>
    <submittedName>
        <fullName evidence="3">DNAJC2</fullName>
    </submittedName>
</protein>
<proteinExistence type="predicted"/>
<dbReference type="EMBL" id="HG994594">
    <property type="protein sequence ID" value="CAF2862482.1"/>
    <property type="molecule type" value="Genomic_DNA"/>
</dbReference>
<dbReference type="PROSITE" id="PS50076">
    <property type="entry name" value="DNAJ_2"/>
    <property type="match status" value="1"/>
</dbReference>
<dbReference type="Proteomes" id="UP000675881">
    <property type="component" value="Chromosome 15"/>
</dbReference>
<dbReference type="GO" id="GO:0005829">
    <property type="term" value="C:cytosol"/>
    <property type="evidence" value="ECO:0007669"/>
    <property type="project" value="TreeGrafter"/>
</dbReference>
<dbReference type="Gene3D" id="1.10.287.110">
    <property type="entry name" value="DnaJ domain"/>
    <property type="match status" value="1"/>
</dbReference>
<gene>
    <name evidence="3" type="ORF">LSAA_5801</name>
</gene>
<dbReference type="InterPro" id="IPR044634">
    <property type="entry name" value="Zuotin/DnaJC2"/>
</dbReference>
<dbReference type="InterPro" id="IPR001623">
    <property type="entry name" value="DnaJ_domain"/>
</dbReference>